<dbReference type="GeneID" id="25259939"/>
<protein>
    <submittedName>
        <fullName evidence="1">Uncharacterized protein</fullName>
    </submittedName>
</protein>
<dbReference type="HOGENOM" id="CLU_2306757_0_0_1"/>
<sequence>MYLNPICTTKHSTKEMVVKLFGEKALTQVTKAGGNRRKTEPKKLTKQVDRSMIEKAKLSDLDYQYDDNHWLCICYQSLRAHSIKLESTDLGSQKCLQDPI</sequence>
<dbReference type="RefSeq" id="XP_013237601.1">
    <property type="nucleotide sequence ID" value="XM_013382147.1"/>
</dbReference>
<dbReference type="EMBL" id="JMKJ01000366">
    <property type="protein sequence ID" value="KGG51174.1"/>
    <property type="molecule type" value="Genomic_DNA"/>
</dbReference>
<comment type="caution">
    <text evidence="1">The sequence shown here is derived from an EMBL/GenBank/DDBJ whole genome shotgun (WGS) entry which is preliminary data.</text>
</comment>
<dbReference type="Proteomes" id="UP000029725">
    <property type="component" value="Unassembled WGS sequence"/>
</dbReference>
<evidence type="ECO:0000313" key="1">
    <source>
        <dbReference type="EMBL" id="KGG51174.1"/>
    </source>
</evidence>
<dbReference type="VEuPathDB" id="MicrosporidiaDB:DI09_42p170"/>
<keyword evidence="2" id="KW-1185">Reference proteome</keyword>
<name>A0A098VQR6_9MICR</name>
<dbReference type="AlphaFoldDB" id="A0A098VQR6"/>
<proteinExistence type="predicted"/>
<evidence type="ECO:0000313" key="2">
    <source>
        <dbReference type="Proteomes" id="UP000029725"/>
    </source>
</evidence>
<accession>A0A098VQR6</accession>
<organism evidence="1 2">
    <name type="scientific">Mitosporidium daphniae</name>
    <dbReference type="NCBI Taxonomy" id="1485682"/>
    <lineage>
        <taxon>Eukaryota</taxon>
        <taxon>Fungi</taxon>
        <taxon>Fungi incertae sedis</taxon>
        <taxon>Microsporidia</taxon>
        <taxon>Mitosporidium</taxon>
    </lineage>
</organism>
<gene>
    <name evidence="1" type="ORF">DI09_42p170</name>
</gene>
<reference evidence="1 2" key="1">
    <citation type="submission" date="2014-04" db="EMBL/GenBank/DDBJ databases">
        <title>A new species of microsporidia sheds light on the evolution of extreme parasitism.</title>
        <authorList>
            <person name="Haag K.L."/>
            <person name="James T.Y."/>
            <person name="Larsson R."/>
            <person name="Schaer T.M."/>
            <person name="Refardt D."/>
            <person name="Pombert J.-F."/>
            <person name="Ebert D."/>
        </authorList>
    </citation>
    <scope>NUCLEOTIDE SEQUENCE [LARGE SCALE GENOMIC DNA]</scope>
    <source>
        <strain evidence="1 2">UGP3</strain>
        <tissue evidence="1">Spores</tissue>
    </source>
</reference>